<name>A0A5B7JYI0_PORTR</name>
<feature type="compositionally biased region" description="Basic and acidic residues" evidence="1">
    <location>
        <begin position="82"/>
        <end position="95"/>
    </location>
</feature>
<dbReference type="EMBL" id="VSRR010134634">
    <property type="protein sequence ID" value="MPD03102.1"/>
    <property type="molecule type" value="Genomic_DNA"/>
</dbReference>
<dbReference type="AlphaFoldDB" id="A0A5B7JYI0"/>
<comment type="caution">
    <text evidence="2">The sequence shown here is derived from an EMBL/GenBank/DDBJ whole genome shotgun (WGS) entry which is preliminary data.</text>
</comment>
<gene>
    <name evidence="2" type="ORF">E2C01_098721</name>
</gene>
<sequence>MEYSGPATYSTVEGDLRLSEDEDEGGGPVVTAGCGTGQLPSSAVRHSHPSSPVVASSSSSKRCKPDLDSSGEDFYPASKSSRVGEDVDCVERDDSAFPPLLSPRPTSCASSATASLERP</sequence>
<evidence type="ECO:0000313" key="2">
    <source>
        <dbReference type="EMBL" id="MPD03102.1"/>
    </source>
</evidence>
<keyword evidence="3" id="KW-1185">Reference proteome</keyword>
<protein>
    <submittedName>
        <fullName evidence="2">Uncharacterized protein</fullName>
    </submittedName>
</protein>
<organism evidence="2 3">
    <name type="scientific">Portunus trituberculatus</name>
    <name type="common">Swimming crab</name>
    <name type="synonym">Neptunus trituberculatus</name>
    <dbReference type="NCBI Taxonomy" id="210409"/>
    <lineage>
        <taxon>Eukaryota</taxon>
        <taxon>Metazoa</taxon>
        <taxon>Ecdysozoa</taxon>
        <taxon>Arthropoda</taxon>
        <taxon>Crustacea</taxon>
        <taxon>Multicrustacea</taxon>
        <taxon>Malacostraca</taxon>
        <taxon>Eumalacostraca</taxon>
        <taxon>Eucarida</taxon>
        <taxon>Decapoda</taxon>
        <taxon>Pleocyemata</taxon>
        <taxon>Brachyura</taxon>
        <taxon>Eubrachyura</taxon>
        <taxon>Portunoidea</taxon>
        <taxon>Portunidae</taxon>
        <taxon>Portuninae</taxon>
        <taxon>Portunus</taxon>
    </lineage>
</organism>
<feature type="region of interest" description="Disordered" evidence="1">
    <location>
        <begin position="1"/>
        <end position="119"/>
    </location>
</feature>
<accession>A0A5B7JYI0</accession>
<feature type="compositionally biased region" description="Polar residues" evidence="1">
    <location>
        <begin position="104"/>
        <end position="119"/>
    </location>
</feature>
<evidence type="ECO:0000313" key="3">
    <source>
        <dbReference type="Proteomes" id="UP000324222"/>
    </source>
</evidence>
<evidence type="ECO:0000256" key="1">
    <source>
        <dbReference type="SAM" id="MobiDB-lite"/>
    </source>
</evidence>
<dbReference type="Proteomes" id="UP000324222">
    <property type="component" value="Unassembled WGS sequence"/>
</dbReference>
<feature type="compositionally biased region" description="Low complexity" evidence="1">
    <location>
        <begin position="40"/>
        <end position="60"/>
    </location>
</feature>
<proteinExistence type="predicted"/>
<reference evidence="2 3" key="1">
    <citation type="submission" date="2019-05" db="EMBL/GenBank/DDBJ databases">
        <title>Another draft genome of Portunus trituberculatus and its Hox gene families provides insights of decapod evolution.</title>
        <authorList>
            <person name="Jeong J.-H."/>
            <person name="Song I."/>
            <person name="Kim S."/>
            <person name="Choi T."/>
            <person name="Kim D."/>
            <person name="Ryu S."/>
            <person name="Kim W."/>
        </authorList>
    </citation>
    <scope>NUCLEOTIDE SEQUENCE [LARGE SCALE GENOMIC DNA]</scope>
    <source>
        <tissue evidence="2">Muscle</tissue>
    </source>
</reference>